<feature type="coiled-coil region" evidence="15">
    <location>
        <begin position="844"/>
        <end position="871"/>
    </location>
</feature>
<dbReference type="InterPro" id="IPR016453">
    <property type="entry name" value="COPB2"/>
</dbReference>
<dbReference type="Pfam" id="PF00400">
    <property type="entry name" value="WD40"/>
    <property type="match status" value="5"/>
</dbReference>
<evidence type="ECO:0000256" key="5">
    <source>
        <dbReference type="ARBA" id="ARBA00022574"/>
    </source>
</evidence>
<evidence type="ECO:0000256" key="12">
    <source>
        <dbReference type="ARBA" id="ARBA00025536"/>
    </source>
</evidence>
<dbReference type="InterPro" id="IPR015943">
    <property type="entry name" value="WD40/YVTN_repeat-like_dom_sf"/>
</dbReference>
<dbReference type="FunFam" id="2.130.10.10:FF:000016">
    <property type="entry name" value="Coatomer alpha subunit, putative"/>
    <property type="match status" value="1"/>
</dbReference>
<reference evidence="18" key="1">
    <citation type="submission" date="2022-10" db="EMBL/GenBank/DDBJ databases">
        <title>Novel sulphate-reducing endosymbionts in the free-living metamonad Anaeramoeba.</title>
        <authorList>
            <person name="Jerlstrom-Hultqvist J."/>
            <person name="Cepicka I."/>
            <person name="Gallot-Lavallee L."/>
            <person name="Salas-Leiva D."/>
            <person name="Curtis B.A."/>
            <person name="Zahonova K."/>
            <person name="Pipaliya S."/>
            <person name="Dacks J."/>
            <person name="Roger A.J."/>
        </authorList>
    </citation>
    <scope>NUCLEOTIDE SEQUENCE</scope>
    <source>
        <strain evidence="18">BMAN</strain>
    </source>
</reference>
<dbReference type="InterPro" id="IPR036322">
    <property type="entry name" value="WD40_repeat_dom_sf"/>
</dbReference>
<dbReference type="GO" id="GO:0006886">
    <property type="term" value="P:intracellular protein transport"/>
    <property type="evidence" value="ECO:0007669"/>
    <property type="project" value="UniProtKB-UniRule"/>
</dbReference>
<dbReference type="PIRSF" id="PIRSF005567">
    <property type="entry name" value="Coatomer_beta'_subunit"/>
    <property type="match status" value="1"/>
</dbReference>
<dbReference type="GO" id="GO:0006891">
    <property type="term" value="P:intra-Golgi vesicle-mediated transport"/>
    <property type="evidence" value="ECO:0007669"/>
    <property type="project" value="TreeGrafter"/>
</dbReference>
<feature type="domain" description="COPA/B TPR" evidence="17">
    <location>
        <begin position="597"/>
        <end position="777"/>
    </location>
</feature>
<dbReference type="PRINTS" id="PR00320">
    <property type="entry name" value="GPROTEINBRPT"/>
</dbReference>
<dbReference type="InterPro" id="IPR006692">
    <property type="entry name" value="Beta-prop_COPA/B_2nd"/>
</dbReference>
<evidence type="ECO:0000256" key="11">
    <source>
        <dbReference type="ARBA" id="ARBA00023329"/>
    </source>
</evidence>
<keyword evidence="11 13" id="KW-0968">Cytoplasmic vesicle</keyword>
<dbReference type="Gene3D" id="1.25.40.470">
    <property type="match status" value="1"/>
</dbReference>
<keyword evidence="3 13" id="KW-0813">Transport</keyword>
<comment type="similarity">
    <text evidence="2 13">Belongs to the WD repeat COPB2 family.</text>
</comment>
<protein>
    <recommendedName>
        <fullName evidence="13">Coatomer subunit beta'</fullName>
    </recommendedName>
</protein>
<keyword evidence="8 13" id="KW-0653">Protein transport</keyword>
<evidence type="ECO:0000256" key="13">
    <source>
        <dbReference type="PIRNR" id="PIRNR005567"/>
    </source>
</evidence>
<dbReference type="InterPro" id="IPR056176">
    <property type="entry name" value="TPR_COPA_B"/>
</dbReference>
<comment type="function">
    <text evidence="12 13">The coatomer is a cytosolic protein complex that binds to dilysine motifs and reversibly associates with Golgi non-clathrin-coated vesicles, which further mediate biosynthetic protein transport from the ER, via the Golgi up to the trans Golgi network. Coatomer complex is required for budding from Golgi membranes, and is essential for the retrograde Golgi-to-ER transport of dilysine-tagged proteins.</text>
</comment>
<proteinExistence type="inferred from homology"/>
<keyword evidence="4 13" id="KW-0963">Cytoplasm</keyword>
<evidence type="ECO:0000256" key="14">
    <source>
        <dbReference type="PROSITE-ProRule" id="PRU00221"/>
    </source>
</evidence>
<evidence type="ECO:0000256" key="9">
    <source>
        <dbReference type="ARBA" id="ARBA00023034"/>
    </source>
</evidence>
<evidence type="ECO:0000256" key="3">
    <source>
        <dbReference type="ARBA" id="ARBA00022448"/>
    </source>
</evidence>
<keyword evidence="7 13" id="KW-0931">ER-Golgi transport</keyword>
<dbReference type="Pfam" id="PF04053">
    <property type="entry name" value="B-prop_COPA_B_2nd"/>
    <property type="match status" value="1"/>
</dbReference>
<name>A0A9Q0LHK6_ANAIG</name>
<evidence type="ECO:0000256" key="2">
    <source>
        <dbReference type="ARBA" id="ARBA00010844"/>
    </source>
</evidence>
<dbReference type="InterPro" id="IPR001680">
    <property type="entry name" value="WD40_rpt"/>
</dbReference>
<dbReference type="CDD" id="cd22947">
    <property type="entry name" value="Coatomer_WDAD_beta-like"/>
    <property type="match status" value="1"/>
</dbReference>
<evidence type="ECO:0000256" key="4">
    <source>
        <dbReference type="ARBA" id="ARBA00022490"/>
    </source>
</evidence>
<dbReference type="PROSITE" id="PS00678">
    <property type="entry name" value="WD_REPEATS_1"/>
    <property type="match status" value="1"/>
</dbReference>
<evidence type="ECO:0000256" key="8">
    <source>
        <dbReference type="ARBA" id="ARBA00022927"/>
    </source>
</evidence>
<feature type="repeat" description="WD" evidence="14">
    <location>
        <begin position="95"/>
        <end position="127"/>
    </location>
</feature>
<dbReference type="PANTHER" id="PTHR19876:SF2">
    <property type="entry name" value="COATOMER SUBUNIT BETA"/>
    <property type="match status" value="1"/>
</dbReference>
<keyword evidence="9 13" id="KW-0333">Golgi apparatus</keyword>
<dbReference type="GO" id="GO:0006890">
    <property type="term" value="P:retrograde vesicle-mediated transport, Golgi to endoplasmic reticulum"/>
    <property type="evidence" value="ECO:0007669"/>
    <property type="project" value="TreeGrafter"/>
</dbReference>
<comment type="subcellular location">
    <subcellularLocation>
        <location evidence="1 13">Cytoplasmic vesicle</location>
        <location evidence="1 13">COPI-coated vesicle membrane</location>
        <topology evidence="1 13">Peripheral membrane protein</topology>
        <orientation evidence="1 13">Cytoplasmic side</orientation>
    </subcellularLocation>
    <subcellularLocation>
        <location evidence="13">Golgi apparatus membrane</location>
        <topology evidence="13">Peripheral membrane protein</topology>
        <orientation evidence="13">Cytoplasmic side</orientation>
    </subcellularLocation>
    <text evidence="13">The coatomer is cytoplasmic or polymerized on the cytoplasmic side of the Golgi, as well as on the vesicles/buds originating from it.</text>
</comment>
<evidence type="ECO:0000259" key="16">
    <source>
        <dbReference type="Pfam" id="PF04053"/>
    </source>
</evidence>
<dbReference type="PROSITE" id="PS50294">
    <property type="entry name" value="WD_REPEATS_REGION"/>
    <property type="match status" value="4"/>
</dbReference>
<keyword evidence="6" id="KW-0677">Repeat</keyword>
<dbReference type="GO" id="GO:0000139">
    <property type="term" value="C:Golgi membrane"/>
    <property type="evidence" value="ECO:0007669"/>
    <property type="project" value="UniProtKB-SubCell"/>
</dbReference>
<gene>
    <name evidence="18" type="ORF">M0811_09181</name>
</gene>
<evidence type="ECO:0000259" key="17">
    <source>
        <dbReference type="Pfam" id="PF23953"/>
    </source>
</evidence>
<dbReference type="Gene3D" id="2.130.10.10">
    <property type="entry name" value="YVTN repeat-like/Quinoprotein amine dehydrogenase"/>
    <property type="match status" value="1"/>
</dbReference>
<dbReference type="GO" id="GO:0006888">
    <property type="term" value="P:endoplasmic reticulum to Golgi vesicle-mediated transport"/>
    <property type="evidence" value="ECO:0007669"/>
    <property type="project" value="TreeGrafter"/>
</dbReference>
<dbReference type="Proteomes" id="UP001149090">
    <property type="component" value="Unassembled WGS sequence"/>
</dbReference>
<evidence type="ECO:0000313" key="19">
    <source>
        <dbReference type="Proteomes" id="UP001149090"/>
    </source>
</evidence>
<feature type="repeat" description="WD" evidence="14">
    <location>
        <begin position="138"/>
        <end position="174"/>
    </location>
</feature>
<evidence type="ECO:0000256" key="6">
    <source>
        <dbReference type="ARBA" id="ARBA00022737"/>
    </source>
</evidence>
<accession>A0A9Q0LHK6</accession>
<dbReference type="Pfam" id="PF23953">
    <property type="entry name" value="TPR_COPA_B"/>
    <property type="match status" value="1"/>
</dbReference>
<feature type="repeat" description="WD" evidence="14">
    <location>
        <begin position="181"/>
        <end position="224"/>
    </location>
</feature>
<evidence type="ECO:0000256" key="1">
    <source>
        <dbReference type="ARBA" id="ARBA00004347"/>
    </source>
</evidence>
<comment type="subunit">
    <text evidence="13">Oligomeric complex that consists of at least the alpha, beta, beta', gamma, delta, epsilon and zeta subunits.</text>
</comment>
<dbReference type="EMBL" id="JAPDFW010000078">
    <property type="protein sequence ID" value="KAJ5072967.1"/>
    <property type="molecule type" value="Genomic_DNA"/>
</dbReference>
<comment type="caution">
    <text evidence="18">The sequence shown here is derived from an EMBL/GenBank/DDBJ whole genome shotgun (WGS) entry which is preliminary data.</text>
</comment>
<dbReference type="OrthoDB" id="10261470at2759"/>
<dbReference type="GO" id="GO:0030126">
    <property type="term" value="C:COPI vesicle coat"/>
    <property type="evidence" value="ECO:0007669"/>
    <property type="project" value="TreeGrafter"/>
</dbReference>
<evidence type="ECO:0000256" key="7">
    <source>
        <dbReference type="ARBA" id="ARBA00022892"/>
    </source>
</evidence>
<dbReference type="PROSITE" id="PS50082">
    <property type="entry name" value="WD_REPEATS_2"/>
    <property type="match status" value="4"/>
</dbReference>
<evidence type="ECO:0000256" key="10">
    <source>
        <dbReference type="ARBA" id="ARBA00023136"/>
    </source>
</evidence>
<dbReference type="InterPro" id="IPR050844">
    <property type="entry name" value="Coatomer_complex_subunit"/>
</dbReference>
<organism evidence="18 19">
    <name type="scientific">Anaeramoeba ignava</name>
    <name type="common">Anaerobic marine amoeba</name>
    <dbReference type="NCBI Taxonomy" id="1746090"/>
    <lineage>
        <taxon>Eukaryota</taxon>
        <taxon>Metamonada</taxon>
        <taxon>Anaeramoebidae</taxon>
        <taxon>Anaeramoeba</taxon>
    </lineage>
</organism>
<keyword evidence="5 14" id="KW-0853">WD repeat</keyword>
<dbReference type="SUPFAM" id="SSF50978">
    <property type="entry name" value="WD40 repeat-like"/>
    <property type="match status" value="2"/>
</dbReference>
<evidence type="ECO:0000256" key="15">
    <source>
        <dbReference type="SAM" id="Coils"/>
    </source>
</evidence>
<dbReference type="OMA" id="KSYGQCV"/>
<keyword evidence="19" id="KW-1185">Reference proteome</keyword>
<keyword evidence="15" id="KW-0175">Coiled coil</keyword>
<dbReference type="CDD" id="cd00200">
    <property type="entry name" value="WD40"/>
    <property type="match status" value="1"/>
</dbReference>
<dbReference type="PANTHER" id="PTHR19876">
    <property type="entry name" value="COATOMER"/>
    <property type="match status" value="1"/>
</dbReference>
<feature type="domain" description="COPA/B second beta-propeller" evidence="16">
    <location>
        <begin position="320"/>
        <end position="580"/>
    </location>
</feature>
<dbReference type="FunFam" id="1.25.40.470:FF:000001">
    <property type="entry name" value="Coatomer subunit beta"/>
    <property type="match status" value="1"/>
</dbReference>
<dbReference type="InterPro" id="IPR020472">
    <property type="entry name" value="WD40_PAC1"/>
</dbReference>
<keyword evidence="10 13" id="KW-0472">Membrane</keyword>
<feature type="repeat" description="WD" evidence="14">
    <location>
        <begin position="225"/>
        <end position="266"/>
    </location>
</feature>
<dbReference type="GO" id="GO:0005198">
    <property type="term" value="F:structural molecule activity"/>
    <property type="evidence" value="ECO:0007669"/>
    <property type="project" value="UniProtKB-UniRule"/>
</dbReference>
<evidence type="ECO:0000313" key="18">
    <source>
        <dbReference type="EMBL" id="KAJ5072967.1"/>
    </source>
</evidence>
<dbReference type="AlphaFoldDB" id="A0A9Q0LHK6"/>
<sequence length="938" mass="108005">MNTKLKIKKKATQSTQRVKSVDVHDKYPLLLVGLFTGKIIIYNFMSKKIEQTIEATNCPIRSVKWIDRKEWFVACSDDGKIMVFNYNTLEKVKQFEAHPDYIRNLAVHPTLPYLLSCSDDFKIKLWDWSEDWVCKQTFEGHSHYVMSVEWNPRDPTTFASGSLDRTVKFWGIESPVARFTLDAHHRGVNTVAFSLWEDRPFIVSGSDDQTICIWDFQMKTCIHVIEGHFASITSVICHPSLPLIISGSEDGSVRIWNSQNFRPESSLSYSMDRCWTLSTKKQNSKIAIGFDFGFSVVKMGKEVPSISLENSGKIVWAKQTEIKMSNVKSGQSEQMTFADGEKLSLAVKELGNCEVVPEKLKHSPNGRFVSVVGNGEFTIYTALAWRNKAFGSGTQFVWCQETNNYAVLENKAIITMYNNFQEQRKFSPFSNIKKIFGGTLLAVKSIDDFICFYDWDMCRFIQRIEVVPKEIYWSDTGDMLAITTNDSFFILNYDKQVVNAVLETQEVEQEDGIEAAFTLVSQITQKVVSGTWIGDCFLFNTSDRKLSYCIQDQITTIAHFDLDLYLLGYLPRLERAFLADKDSNIYSYSVSLAEIDYQTAILHNDFDIADKILPRASPQSCIRIARFLDSLGMYEKALGITTDFEHKFELALKLKDIQKAVEIAEKVPTVLKWKQLIELSLPESNFEVAEKCMWKINDLSGLMLYYSSISDKRGIKKVAEVAQRKGQENIAFTCLFMMGEIEKCIDLLCKCQRIPEAAFMARSYLPSKVPQIVQLWKQYLKKNNSEKVSETIASPEDYLNLFPNYENSLKVEEYLTKKNQINFPSFQFEKFKNDPNVDLIQKFQNYQEQDINELDKELNTLKEKFSSFQINLDSTPNENMNDEQNLIDFDSNIKKDDQDLIQIIRIDEEIKKDSDLLIELDNENSAKKPLNKEKSYLD</sequence>
<dbReference type="SMART" id="SM00320">
    <property type="entry name" value="WD40"/>
    <property type="match status" value="6"/>
</dbReference>
<dbReference type="InterPro" id="IPR019775">
    <property type="entry name" value="WD40_repeat_CS"/>
</dbReference>